<dbReference type="GO" id="GO:0070043">
    <property type="term" value="F:rRNA (guanine-N7-)-methyltransferase activity"/>
    <property type="evidence" value="ECO:0007669"/>
    <property type="project" value="UniProtKB-UniRule"/>
</dbReference>
<dbReference type="PANTHER" id="PTHR31760">
    <property type="entry name" value="S-ADENOSYL-L-METHIONINE-DEPENDENT METHYLTRANSFERASES SUPERFAMILY PROTEIN"/>
    <property type="match status" value="1"/>
</dbReference>
<sequence>MSSNKQAPCDSTKAGLHPLAAPLAQNPVYQTKLKDLARAYKIDLTDAQATSLLQHLDLVLEKNQVMNLTRITSVDDALILHILDSLLLLPALEQSSLHSQDPSGAVLDIGTGAGFPGIPLALLTQRSFTLMDSVGKKIRAVDEFVDALDISERVVTTNERAEKFALSHPESYDFVVARAVAGLPVLIEYAQPFLVSHGRLVVSKGRLSDEELTSGIKAAQQAGMKLVSRETLELPDSMGHREILAFEKVTKPVLKLPRPIGEAKKRPLG</sequence>
<comment type="function">
    <text evidence="6">Specifically methylates the N7 position of a guanine in 16S rRNA.</text>
</comment>
<dbReference type="CDD" id="cd02440">
    <property type="entry name" value="AdoMet_MTases"/>
    <property type="match status" value="1"/>
</dbReference>
<keyword evidence="2 6" id="KW-0698">rRNA processing</keyword>
<dbReference type="InterPro" id="IPR003682">
    <property type="entry name" value="rRNA_ssu_MeTfrase_G"/>
</dbReference>
<keyword evidence="4 6" id="KW-0808">Transferase</keyword>
<keyword evidence="5 6" id="KW-0949">S-adenosyl-L-methionine</keyword>
<feature type="binding site" evidence="6">
    <location>
        <position position="110"/>
    </location>
    <ligand>
        <name>S-adenosyl-L-methionine</name>
        <dbReference type="ChEBI" id="CHEBI:59789"/>
    </ligand>
</feature>
<name>A0A4S2F608_9ACTN</name>
<evidence type="ECO:0000256" key="1">
    <source>
        <dbReference type="ARBA" id="ARBA00022490"/>
    </source>
</evidence>
<evidence type="ECO:0000313" key="8">
    <source>
        <dbReference type="Proteomes" id="UP000310263"/>
    </source>
</evidence>
<reference evidence="7 8" key="1">
    <citation type="submission" date="2019-04" db="EMBL/GenBank/DDBJ databases">
        <title>Microbes associate with the intestines of laboratory mice.</title>
        <authorList>
            <person name="Navarre W."/>
            <person name="Wong E."/>
            <person name="Huang K."/>
            <person name="Tropini C."/>
            <person name="Ng K."/>
            <person name="Yu B."/>
        </authorList>
    </citation>
    <scope>NUCLEOTIDE SEQUENCE [LARGE SCALE GENOMIC DNA]</scope>
    <source>
        <strain evidence="7 8">NM07_P-09</strain>
    </source>
</reference>
<dbReference type="NCBIfam" id="TIGR00138">
    <property type="entry name" value="rsmG_gidB"/>
    <property type="match status" value="1"/>
</dbReference>
<comment type="subcellular location">
    <subcellularLocation>
        <location evidence="6">Cytoplasm</location>
    </subcellularLocation>
</comment>
<comment type="caution">
    <text evidence="6">Lacks conserved residue(s) required for the propagation of feature annotation.</text>
</comment>
<dbReference type="GO" id="GO:0005829">
    <property type="term" value="C:cytosol"/>
    <property type="evidence" value="ECO:0007669"/>
    <property type="project" value="TreeGrafter"/>
</dbReference>
<dbReference type="InterPro" id="IPR029063">
    <property type="entry name" value="SAM-dependent_MTases_sf"/>
</dbReference>
<comment type="similarity">
    <text evidence="6">Belongs to the methyltransferase superfamily. RNA methyltransferase RsmG family.</text>
</comment>
<feature type="binding site" evidence="6">
    <location>
        <begin position="161"/>
        <end position="162"/>
    </location>
    <ligand>
        <name>S-adenosyl-L-methionine</name>
        <dbReference type="ChEBI" id="CHEBI:59789"/>
    </ligand>
</feature>
<keyword evidence="1 6" id="KW-0963">Cytoplasm</keyword>
<keyword evidence="3 6" id="KW-0489">Methyltransferase</keyword>
<dbReference type="EMBL" id="SRYE01000001">
    <property type="protein sequence ID" value="TGY63133.1"/>
    <property type="molecule type" value="Genomic_DNA"/>
</dbReference>
<gene>
    <name evidence="6 7" type="primary">rsmG</name>
    <name evidence="7" type="ORF">E5334_01070</name>
</gene>
<dbReference type="Pfam" id="PF02527">
    <property type="entry name" value="GidB"/>
    <property type="match status" value="1"/>
</dbReference>
<dbReference type="RefSeq" id="WP_136011758.1">
    <property type="nucleotide sequence ID" value="NZ_SRYE01000001.1"/>
</dbReference>
<dbReference type="Proteomes" id="UP000310263">
    <property type="component" value="Unassembled WGS sequence"/>
</dbReference>
<dbReference type="EC" id="2.1.1.-" evidence="6"/>
<dbReference type="SUPFAM" id="SSF53335">
    <property type="entry name" value="S-adenosyl-L-methionine-dependent methyltransferases"/>
    <property type="match status" value="1"/>
</dbReference>
<dbReference type="PIRSF" id="PIRSF003078">
    <property type="entry name" value="GidB"/>
    <property type="match status" value="1"/>
</dbReference>
<dbReference type="PANTHER" id="PTHR31760:SF0">
    <property type="entry name" value="S-ADENOSYL-L-METHIONINE-DEPENDENT METHYLTRANSFERASES SUPERFAMILY PROTEIN"/>
    <property type="match status" value="1"/>
</dbReference>
<feature type="binding site" evidence="6">
    <location>
        <position position="115"/>
    </location>
    <ligand>
        <name>S-adenosyl-L-methionine</name>
        <dbReference type="ChEBI" id="CHEBI:59789"/>
    </ligand>
</feature>
<evidence type="ECO:0000256" key="4">
    <source>
        <dbReference type="ARBA" id="ARBA00022679"/>
    </source>
</evidence>
<dbReference type="HAMAP" id="MF_00074">
    <property type="entry name" value="16SrRNA_methyltr_G"/>
    <property type="match status" value="1"/>
</dbReference>
<dbReference type="AlphaFoldDB" id="A0A4S2F608"/>
<dbReference type="OrthoDB" id="9808773at2"/>
<evidence type="ECO:0000313" key="7">
    <source>
        <dbReference type="EMBL" id="TGY63133.1"/>
    </source>
</evidence>
<accession>A0A4S2F608</accession>
<protein>
    <recommendedName>
        <fullName evidence="6">Ribosomal RNA small subunit methyltransferase G</fullName>
        <ecNumber evidence="6">2.1.1.-</ecNumber>
    </recommendedName>
    <alternativeName>
        <fullName evidence="6">16S rRNA 7-methylguanosine methyltransferase</fullName>
        <shortName evidence="6">16S rRNA m7G methyltransferase</shortName>
    </alternativeName>
</protein>
<evidence type="ECO:0000256" key="3">
    <source>
        <dbReference type="ARBA" id="ARBA00022603"/>
    </source>
</evidence>
<evidence type="ECO:0000256" key="2">
    <source>
        <dbReference type="ARBA" id="ARBA00022552"/>
    </source>
</evidence>
<evidence type="ECO:0000256" key="5">
    <source>
        <dbReference type="ARBA" id="ARBA00022691"/>
    </source>
</evidence>
<keyword evidence="8" id="KW-1185">Reference proteome</keyword>
<feature type="binding site" evidence="6">
    <location>
        <position position="178"/>
    </location>
    <ligand>
        <name>S-adenosyl-L-methionine</name>
        <dbReference type="ChEBI" id="CHEBI:59789"/>
    </ligand>
</feature>
<proteinExistence type="inferred from homology"/>
<dbReference type="Gene3D" id="3.40.50.150">
    <property type="entry name" value="Vaccinia Virus protein VP39"/>
    <property type="match status" value="1"/>
</dbReference>
<organism evidence="7 8">
    <name type="scientific">Muricaecibacterium torontonense</name>
    <dbReference type="NCBI Taxonomy" id="3032871"/>
    <lineage>
        <taxon>Bacteria</taxon>
        <taxon>Bacillati</taxon>
        <taxon>Actinomycetota</taxon>
        <taxon>Coriobacteriia</taxon>
        <taxon>Coriobacteriales</taxon>
        <taxon>Atopobiaceae</taxon>
        <taxon>Muricaecibacterium</taxon>
    </lineage>
</organism>
<evidence type="ECO:0000256" key="6">
    <source>
        <dbReference type="HAMAP-Rule" id="MF_00074"/>
    </source>
</evidence>
<comment type="caution">
    <text evidence="7">The sequence shown here is derived from an EMBL/GenBank/DDBJ whole genome shotgun (WGS) entry which is preliminary data.</text>
</comment>